<comment type="caution">
    <text evidence="9">The sequence shown here is derived from an EMBL/GenBank/DDBJ whole genome shotgun (WGS) entry which is preliminary data.</text>
</comment>
<comment type="subcellular location">
    <subcellularLocation>
        <location evidence="1">Membrane</location>
        <topology evidence="1">Multi-pass membrane protein</topology>
    </subcellularLocation>
</comment>
<dbReference type="PANTHER" id="PTHR10984:SF25">
    <property type="entry name" value="ENDOPLASMIC RETICULUM-GOLGI INTERMEDIATE COMPARTMENT PROTEIN 3"/>
    <property type="match status" value="1"/>
</dbReference>
<evidence type="ECO:0000256" key="2">
    <source>
        <dbReference type="ARBA" id="ARBA00005648"/>
    </source>
</evidence>
<dbReference type="InterPro" id="IPR012936">
    <property type="entry name" value="Erv_C"/>
</dbReference>
<dbReference type="GO" id="GO:0030134">
    <property type="term" value="C:COPII-coated ER to Golgi transport vesicle"/>
    <property type="evidence" value="ECO:0007669"/>
    <property type="project" value="TreeGrafter"/>
</dbReference>
<dbReference type="GO" id="GO:0016020">
    <property type="term" value="C:membrane"/>
    <property type="evidence" value="ECO:0007669"/>
    <property type="project" value="UniProtKB-SubCell"/>
</dbReference>
<dbReference type="PANTHER" id="PTHR10984">
    <property type="entry name" value="ENDOPLASMIC RETICULUM-GOLGI INTERMEDIATE COMPARTMENT PROTEIN"/>
    <property type="match status" value="1"/>
</dbReference>
<evidence type="ECO:0000313" key="9">
    <source>
        <dbReference type="EMBL" id="CAB9515229.1"/>
    </source>
</evidence>
<dbReference type="EMBL" id="CAICTM010000700">
    <property type="protein sequence ID" value="CAB9515229.1"/>
    <property type="molecule type" value="Genomic_DNA"/>
</dbReference>
<dbReference type="InterPro" id="IPR039542">
    <property type="entry name" value="Erv_N"/>
</dbReference>
<dbReference type="AlphaFoldDB" id="A0A9N8E7E5"/>
<dbReference type="Pfam" id="PF13850">
    <property type="entry name" value="ERGIC_N"/>
    <property type="match status" value="1"/>
</dbReference>
<protein>
    <submittedName>
        <fullName evidence="9">Reticulum-Golgi intermediate compartment protein 3</fullName>
    </submittedName>
</protein>
<dbReference type="Pfam" id="PF07970">
    <property type="entry name" value="COPIIcoated_ERV"/>
    <property type="match status" value="1"/>
</dbReference>
<evidence type="ECO:0000256" key="5">
    <source>
        <dbReference type="ARBA" id="ARBA00023136"/>
    </source>
</evidence>
<keyword evidence="10" id="KW-1185">Reference proteome</keyword>
<reference evidence="9" key="1">
    <citation type="submission" date="2020-06" db="EMBL/GenBank/DDBJ databases">
        <authorList>
            <consortium name="Plant Systems Biology data submission"/>
        </authorList>
    </citation>
    <scope>NUCLEOTIDE SEQUENCE</scope>
    <source>
        <strain evidence="9">D6</strain>
    </source>
</reference>
<evidence type="ECO:0000256" key="4">
    <source>
        <dbReference type="ARBA" id="ARBA00022989"/>
    </source>
</evidence>
<feature type="transmembrane region" description="Helical" evidence="6">
    <location>
        <begin position="300"/>
        <end position="326"/>
    </location>
</feature>
<dbReference type="InterPro" id="IPR045888">
    <property type="entry name" value="Erv"/>
</dbReference>
<gene>
    <name evidence="9" type="ORF">SEMRO_701_G189720.1</name>
</gene>
<evidence type="ECO:0000313" key="10">
    <source>
        <dbReference type="Proteomes" id="UP001153069"/>
    </source>
</evidence>
<keyword evidence="4 6" id="KW-1133">Transmembrane helix</keyword>
<dbReference type="Proteomes" id="UP001153069">
    <property type="component" value="Unassembled WGS sequence"/>
</dbReference>
<evidence type="ECO:0000256" key="1">
    <source>
        <dbReference type="ARBA" id="ARBA00004141"/>
    </source>
</evidence>
<evidence type="ECO:0000256" key="6">
    <source>
        <dbReference type="SAM" id="Phobius"/>
    </source>
</evidence>
<feature type="domain" description="Endoplasmic reticulum vesicle transporter N-terminal" evidence="8">
    <location>
        <begin position="4"/>
        <end position="100"/>
    </location>
</feature>
<dbReference type="GO" id="GO:0005783">
    <property type="term" value="C:endoplasmic reticulum"/>
    <property type="evidence" value="ECO:0007669"/>
    <property type="project" value="TreeGrafter"/>
</dbReference>
<keyword evidence="5 6" id="KW-0472">Membrane</keyword>
<evidence type="ECO:0000259" key="7">
    <source>
        <dbReference type="Pfam" id="PF07970"/>
    </source>
</evidence>
<evidence type="ECO:0000259" key="8">
    <source>
        <dbReference type="Pfam" id="PF13850"/>
    </source>
</evidence>
<accession>A0A9N8E7E5</accession>
<comment type="similarity">
    <text evidence="2">Belongs to the ERGIC family.</text>
</comment>
<feature type="transmembrane region" description="Helical" evidence="6">
    <location>
        <begin position="21"/>
        <end position="47"/>
    </location>
</feature>
<organism evidence="9 10">
    <name type="scientific">Seminavis robusta</name>
    <dbReference type="NCBI Taxonomy" id="568900"/>
    <lineage>
        <taxon>Eukaryota</taxon>
        <taxon>Sar</taxon>
        <taxon>Stramenopiles</taxon>
        <taxon>Ochrophyta</taxon>
        <taxon>Bacillariophyta</taxon>
        <taxon>Bacillariophyceae</taxon>
        <taxon>Bacillariophycidae</taxon>
        <taxon>Naviculales</taxon>
        <taxon>Naviculaceae</taxon>
        <taxon>Seminavis</taxon>
    </lineage>
</organism>
<sequence>MAGLRRLDAFQKVRRDAQSKSALGGIITLVAISAASILFLSEVYIYLRGVTRHSLHLSESTHVPLTRQSAKMPGKIRLQFKITFPHLTCRKLDFALDDASHGAGTLEKAYGRQSLTLRTPTLSELKLAMETGATPAATRHGCTIQGDLKIPLVAGEFAISITRRTWAEATSTLLLGLLDDRQLPDASLPQKSEFNVSHYIHYIRFGTPFPKAKDAPLEGRLHRIQNKMGGIALQQIHVKLIPTIYQRFLIAKNTYQLSVVDQTVQPETLVAKGVPLLPGIAVSYDFTPLAVHHVESRENIFVFLSSLVSIVGGVFVTVGMATGLLVHSAAAVAKKLD</sequence>
<feature type="domain" description="Endoplasmic reticulum vesicle transporter C-terminal" evidence="7">
    <location>
        <begin position="136"/>
        <end position="320"/>
    </location>
</feature>
<name>A0A9N8E7E5_9STRA</name>
<proteinExistence type="inferred from homology"/>
<dbReference type="OrthoDB" id="270930at2759"/>
<keyword evidence="3 6" id="KW-0812">Transmembrane</keyword>
<evidence type="ECO:0000256" key="3">
    <source>
        <dbReference type="ARBA" id="ARBA00022692"/>
    </source>
</evidence>